<dbReference type="NCBIfam" id="NF004012">
    <property type="entry name" value="PRK05477.1-2"/>
    <property type="match status" value="1"/>
</dbReference>
<dbReference type="SUPFAM" id="SSF55931">
    <property type="entry name" value="Glutamine synthetase/guanido kinase"/>
    <property type="match status" value="1"/>
</dbReference>
<comment type="subunit">
    <text evidence="7">Subunit of the heterotrimeric GatCAB amidotransferase (AdT) complex, composed of A, B and C subunits.</text>
</comment>
<feature type="domain" description="Asn/Gln amidotransferase" evidence="8">
    <location>
        <begin position="378"/>
        <end position="531"/>
    </location>
</feature>
<organism evidence="9 10">
    <name type="scientific">Cyphellophora attinorum</name>
    <dbReference type="NCBI Taxonomy" id="1664694"/>
    <lineage>
        <taxon>Eukaryota</taxon>
        <taxon>Fungi</taxon>
        <taxon>Dikarya</taxon>
        <taxon>Ascomycota</taxon>
        <taxon>Pezizomycotina</taxon>
        <taxon>Eurotiomycetes</taxon>
        <taxon>Chaetothyriomycetidae</taxon>
        <taxon>Chaetothyriales</taxon>
        <taxon>Cyphellophoraceae</taxon>
        <taxon>Cyphellophora</taxon>
    </lineage>
</organism>
<evidence type="ECO:0000256" key="5">
    <source>
        <dbReference type="ARBA" id="ARBA00022917"/>
    </source>
</evidence>
<dbReference type="NCBIfam" id="TIGR00133">
    <property type="entry name" value="gatB"/>
    <property type="match status" value="1"/>
</dbReference>
<evidence type="ECO:0000313" key="9">
    <source>
        <dbReference type="EMBL" id="KPI34960.1"/>
    </source>
</evidence>
<evidence type="ECO:0000256" key="7">
    <source>
        <dbReference type="HAMAP-Rule" id="MF_03147"/>
    </source>
</evidence>
<dbReference type="VEuPathDB" id="FungiDB:AB675_3829"/>
<dbReference type="InterPro" id="IPR017959">
    <property type="entry name" value="Asn/Gln-tRNA_amidoTrfase_suB/E"/>
</dbReference>
<dbReference type="GeneID" id="28735794"/>
<proteinExistence type="inferred from homology"/>
<dbReference type="InterPro" id="IPR006075">
    <property type="entry name" value="Asn/Gln-tRNA_Trfase_suB/E_cat"/>
</dbReference>
<dbReference type="GO" id="GO:0070681">
    <property type="term" value="P:glutaminyl-tRNAGln biosynthesis via transamidation"/>
    <property type="evidence" value="ECO:0007669"/>
    <property type="project" value="UniProtKB-UniRule"/>
</dbReference>
<evidence type="ECO:0000313" key="10">
    <source>
        <dbReference type="Proteomes" id="UP000038010"/>
    </source>
</evidence>
<dbReference type="GO" id="GO:0050567">
    <property type="term" value="F:glutaminyl-tRNA synthase (glutamine-hydrolyzing) activity"/>
    <property type="evidence" value="ECO:0007669"/>
    <property type="project" value="UniProtKB-UniRule"/>
</dbReference>
<dbReference type="GO" id="GO:0016740">
    <property type="term" value="F:transferase activity"/>
    <property type="evidence" value="ECO:0007669"/>
    <property type="project" value="UniProtKB-KW"/>
</dbReference>
<protein>
    <recommendedName>
        <fullName evidence="7">Glutamyl-tRNA(Gln) amidotransferase subunit B, mitochondrial</fullName>
        <shortName evidence="7">Glu-AdT subunit B</shortName>
        <ecNumber evidence="7">6.3.5.-</ecNumber>
    </recommendedName>
</protein>
<dbReference type="SMART" id="SM00845">
    <property type="entry name" value="GatB_Yqey"/>
    <property type="match status" value="1"/>
</dbReference>
<dbReference type="EMBL" id="LFJN01000047">
    <property type="protein sequence ID" value="KPI34960.1"/>
    <property type="molecule type" value="Genomic_DNA"/>
</dbReference>
<evidence type="ECO:0000256" key="6">
    <source>
        <dbReference type="ARBA" id="ARBA00047913"/>
    </source>
</evidence>
<dbReference type="InterPro" id="IPR018027">
    <property type="entry name" value="Asn/Gln_amidotransferase"/>
</dbReference>
<evidence type="ECO:0000256" key="2">
    <source>
        <dbReference type="ARBA" id="ARBA00022598"/>
    </source>
</evidence>
<dbReference type="Pfam" id="PF02637">
    <property type="entry name" value="GatB_Yqey"/>
    <property type="match status" value="1"/>
</dbReference>
<dbReference type="HAMAP" id="MF_00121">
    <property type="entry name" value="GatB"/>
    <property type="match status" value="1"/>
</dbReference>
<keyword evidence="5 7" id="KW-0648">Protein biosynthesis</keyword>
<keyword evidence="4 7" id="KW-0067">ATP-binding</keyword>
<dbReference type="InterPro" id="IPR017958">
    <property type="entry name" value="Gln-tRNA_amidoTrfase_suB_CS"/>
</dbReference>
<keyword evidence="7" id="KW-0496">Mitochondrion</keyword>
<keyword evidence="10" id="KW-1185">Reference proteome</keyword>
<dbReference type="GO" id="GO:0030956">
    <property type="term" value="C:glutamyl-tRNA(Gln) amidotransferase complex"/>
    <property type="evidence" value="ECO:0007669"/>
    <property type="project" value="UniProtKB-UniRule"/>
</dbReference>
<comment type="subcellular location">
    <subcellularLocation>
        <location evidence="7">Mitochondrion</location>
    </subcellularLocation>
</comment>
<name>A0A0N1HKT4_9EURO</name>
<dbReference type="GO" id="GO:0005524">
    <property type="term" value="F:ATP binding"/>
    <property type="evidence" value="ECO:0007669"/>
    <property type="project" value="UniProtKB-KW"/>
</dbReference>
<evidence type="ECO:0000256" key="1">
    <source>
        <dbReference type="ARBA" id="ARBA00005306"/>
    </source>
</evidence>
<dbReference type="PANTHER" id="PTHR11659">
    <property type="entry name" value="GLUTAMYL-TRNA GLN AMIDOTRANSFERASE SUBUNIT B MITOCHONDRIAL AND PROKARYOTIC PET112-RELATED"/>
    <property type="match status" value="1"/>
</dbReference>
<dbReference type="GO" id="GO:0005739">
    <property type="term" value="C:mitochondrion"/>
    <property type="evidence" value="ECO:0007669"/>
    <property type="project" value="UniProtKB-SubCell"/>
</dbReference>
<dbReference type="RefSeq" id="XP_017994923.1">
    <property type="nucleotide sequence ID" value="XM_018143914.1"/>
</dbReference>
<comment type="caution">
    <text evidence="9">The sequence shown here is derived from an EMBL/GenBank/DDBJ whole genome shotgun (WGS) entry which is preliminary data.</text>
</comment>
<dbReference type="InterPro" id="IPR003789">
    <property type="entry name" value="Asn/Gln_tRNA_amidoTrase-B-like"/>
</dbReference>
<reference evidence="9 10" key="1">
    <citation type="submission" date="2015-06" db="EMBL/GenBank/DDBJ databases">
        <title>Draft genome of the ant-associated black yeast Phialophora attae CBS 131958.</title>
        <authorList>
            <person name="Moreno L.F."/>
            <person name="Stielow B.J."/>
            <person name="de Hoog S."/>
            <person name="Vicente V.A."/>
            <person name="Weiss V.A."/>
            <person name="de Vries M."/>
            <person name="Cruz L.M."/>
            <person name="Souza E.M."/>
        </authorList>
    </citation>
    <scope>NUCLEOTIDE SEQUENCE [LARGE SCALE GENOMIC DNA]</scope>
    <source>
        <strain evidence="9 10">CBS 131958</strain>
    </source>
</reference>
<dbReference type="GO" id="GO:0032543">
    <property type="term" value="P:mitochondrial translation"/>
    <property type="evidence" value="ECO:0007669"/>
    <property type="project" value="UniProtKB-UniRule"/>
</dbReference>
<dbReference type="Pfam" id="PF02934">
    <property type="entry name" value="GatB_N"/>
    <property type="match status" value="1"/>
</dbReference>
<gene>
    <name evidence="9" type="ORF">AB675_3829</name>
</gene>
<dbReference type="Proteomes" id="UP000038010">
    <property type="component" value="Unassembled WGS sequence"/>
</dbReference>
<dbReference type="AlphaFoldDB" id="A0A0N1HKT4"/>
<dbReference type="OrthoDB" id="1722066at2759"/>
<dbReference type="PANTHER" id="PTHR11659:SF0">
    <property type="entry name" value="GLUTAMYL-TRNA(GLN) AMIDOTRANSFERASE SUBUNIT B, MITOCHONDRIAL"/>
    <property type="match status" value="1"/>
</dbReference>
<dbReference type="InterPro" id="IPR004413">
    <property type="entry name" value="GatB"/>
</dbReference>
<evidence type="ECO:0000259" key="8">
    <source>
        <dbReference type="SMART" id="SM00845"/>
    </source>
</evidence>
<dbReference type="SUPFAM" id="SSF89095">
    <property type="entry name" value="GatB/YqeY motif"/>
    <property type="match status" value="1"/>
</dbReference>
<keyword evidence="2 7" id="KW-0436">Ligase</keyword>
<dbReference type="EC" id="6.3.5.-" evidence="7"/>
<accession>A0A0N1HKT4</accession>
<keyword evidence="3 7" id="KW-0547">Nucleotide-binding</keyword>
<dbReference type="Gene3D" id="1.10.10.410">
    <property type="match status" value="1"/>
</dbReference>
<comment type="similarity">
    <text evidence="1 7">Belongs to the GatB/GatE family. GatB subfamily.</text>
</comment>
<dbReference type="InterPro" id="IPR023168">
    <property type="entry name" value="GatB_Yqey_C_2"/>
</dbReference>
<evidence type="ECO:0000256" key="4">
    <source>
        <dbReference type="ARBA" id="ARBA00022840"/>
    </source>
</evidence>
<dbReference type="STRING" id="1664694.A0A0N1HKT4"/>
<comment type="function">
    <text evidence="7">Allows the formation of correctly charged Gln-tRNA(Gln) through the transamidation of misacylated Glu-tRNA(Gln) in the mitochondria. The reaction takes place in the presence of glutamine and ATP through an activated gamma-phospho-Glu-tRNA(Gln).</text>
</comment>
<evidence type="ECO:0000256" key="3">
    <source>
        <dbReference type="ARBA" id="ARBA00022741"/>
    </source>
</evidence>
<sequence length="539" mass="60419">MDVYCAIYMLGRRYEGTADRRENGTRPSRWNLDDIPGWELTVGIEIHAQLNTTRKLFSNALTDPSPEPNSRVAEFDLALPGSQPQFQYATLIPAIRAATILGCDIQQESRFDRKHYFYHDQPSGYQITQYYHPFAKDGVVVLDSSDGLEPDRQLVIGIKQVQLEQDTARTQDQDAGVTLVDFNRAGHPLLEIISLPQIHSPRVAAAYVKKIQALLYAVDAVTTGMEHGGLRADVNVSVRRTNSDQDATFSYGGVTGLGQRTEIKNLGTIKGVEDAIRAERDRQIEVLENGGVIEGETRGWSITRPDITRRLRGKEGEVDYRYMPDPDIPPLYVGSDLTQHIAATLPPIPEELAMMLTDLHGLSNDIISHIEPRLLAMAEPLAAQRRMTEIGKLTGNWVLHELGSLLTTHERAWSEALVPVREFSALMRMLYSNELTTTSAKHVLKTVFESGGQRTVQEIVDTEKLAFRPLSQDEYKKLVEKVIAQFPDHVKDIVKKGKHNKIKFLMGQMMSSGDRSRIQAPVAEKHLRQRLLGDAHADS</sequence>
<dbReference type="PROSITE" id="PS01234">
    <property type="entry name" value="GATB"/>
    <property type="match status" value="1"/>
</dbReference>
<comment type="catalytic activity">
    <reaction evidence="6 7">
        <text>L-glutamyl-tRNA(Gln) + L-glutamine + ATP + H2O = L-glutaminyl-tRNA(Gln) + L-glutamate + ADP + phosphate + H(+)</text>
        <dbReference type="Rhea" id="RHEA:17521"/>
        <dbReference type="Rhea" id="RHEA-COMP:9681"/>
        <dbReference type="Rhea" id="RHEA-COMP:9684"/>
        <dbReference type="ChEBI" id="CHEBI:15377"/>
        <dbReference type="ChEBI" id="CHEBI:15378"/>
        <dbReference type="ChEBI" id="CHEBI:29985"/>
        <dbReference type="ChEBI" id="CHEBI:30616"/>
        <dbReference type="ChEBI" id="CHEBI:43474"/>
        <dbReference type="ChEBI" id="CHEBI:58359"/>
        <dbReference type="ChEBI" id="CHEBI:78520"/>
        <dbReference type="ChEBI" id="CHEBI:78521"/>
        <dbReference type="ChEBI" id="CHEBI:456216"/>
    </reaction>
</comment>
<keyword evidence="9" id="KW-0808">Transferase</keyword>
<dbReference type="InterPro" id="IPR014746">
    <property type="entry name" value="Gln_synth/guanido_kin_cat_dom"/>
</dbReference>